<name>A0ABQ4MH97_9BACL</name>
<dbReference type="EMBL" id="BOSL01000017">
    <property type="protein sequence ID" value="GIP55343.1"/>
    <property type="molecule type" value="Genomic_DNA"/>
</dbReference>
<feature type="domain" description="Sporulation membrane protein YtrI C-terminal" evidence="2">
    <location>
        <begin position="79"/>
        <end position="163"/>
    </location>
</feature>
<keyword evidence="1" id="KW-0812">Transmembrane</keyword>
<evidence type="ECO:0000313" key="4">
    <source>
        <dbReference type="Proteomes" id="UP000679992"/>
    </source>
</evidence>
<sequence length="168" mass="19652">MNERNLPTPPTLKGFKRFLQLTAVFLLGMVAGSITFNIVFQTSYNKLWVENKDLQIQLYQAEEDNKTLKKYHKRSTVIKEIQVRVEERDPPLDTLAVKEVVQQLHEELEVLRGRSIFEIDSDAKMARTLLNRKIYAVRDKEYAIQVKTMLVSEGVLQVWVDIRPYVRS</sequence>
<protein>
    <recommendedName>
        <fullName evidence="2">Sporulation membrane protein YtrI C-terminal domain-containing protein</fullName>
    </recommendedName>
</protein>
<dbReference type="InterPro" id="IPR058620">
    <property type="entry name" value="YtrI_C"/>
</dbReference>
<accession>A0ABQ4MH97</accession>
<organism evidence="3 4">
    <name type="scientific">Paenibacillus vini</name>
    <dbReference type="NCBI Taxonomy" id="1476024"/>
    <lineage>
        <taxon>Bacteria</taxon>
        <taxon>Bacillati</taxon>
        <taxon>Bacillota</taxon>
        <taxon>Bacilli</taxon>
        <taxon>Bacillales</taxon>
        <taxon>Paenibacillaceae</taxon>
        <taxon>Paenibacillus</taxon>
    </lineage>
</organism>
<dbReference type="RefSeq" id="WP_211020991.1">
    <property type="nucleotide sequence ID" value="NZ_BOSL01000017.1"/>
</dbReference>
<feature type="transmembrane region" description="Helical" evidence="1">
    <location>
        <begin position="20"/>
        <end position="40"/>
    </location>
</feature>
<keyword evidence="4" id="KW-1185">Reference proteome</keyword>
<evidence type="ECO:0000259" key="2">
    <source>
        <dbReference type="Pfam" id="PF26347"/>
    </source>
</evidence>
<dbReference type="Pfam" id="PF26347">
    <property type="entry name" value="YtrI_sporulation"/>
    <property type="match status" value="1"/>
</dbReference>
<dbReference type="Proteomes" id="UP000679992">
    <property type="component" value="Unassembled WGS sequence"/>
</dbReference>
<evidence type="ECO:0000256" key="1">
    <source>
        <dbReference type="SAM" id="Phobius"/>
    </source>
</evidence>
<evidence type="ECO:0000313" key="3">
    <source>
        <dbReference type="EMBL" id="GIP55343.1"/>
    </source>
</evidence>
<keyword evidence="1" id="KW-1133">Transmembrane helix</keyword>
<gene>
    <name evidence="3" type="ORF">J42TS3_43780</name>
</gene>
<comment type="caution">
    <text evidence="3">The sequence shown here is derived from an EMBL/GenBank/DDBJ whole genome shotgun (WGS) entry which is preliminary data.</text>
</comment>
<reference evidence="3 4" key="1">
    <citation type="submission" date="2021-03" db="EMBL/GenBank/DDBJ databases">
        <title>Antimicrobial resistance genes in bacteria isolated from Japanese honey, and their potential for conferring macrolide and lincosamide resistance in the American foulbrood pathogen Paenibacillus larvae.</title>
        <authorList>
            <person name="Okamoto M."/>
            <person name="Kumagai M."/>
            <person name="Kanamori H."/>
            <person name="Takamatsu D."/>
        </authorList>
    </citation>
    <scope>NUCLEOTIDE SEQUENCE [LARGE SCALE GENOMIC DNA]</scope>
    <source>
        <strain evidence="3 4">J42TS3</strain>
    </source>
</reference>
<keyword evidence="1" id="KW-0472">Membrane</keyword>
<proteinExistence type="predicted"/>